<reference evidence="3" key="1">
    <citation type="submission" date="2016-11" db="EMBL/GenBank/DDBJ databases">
        <authorList>
            <person name="Varghese N."/>
            <person name="Submissions S."/>
        </authorList>
    </citation>
    <scope>NUCLEOTIDE SEQUENCE [LARGE SCALE GENOMIC DNA]</scope>
    <source>
        <strain evidence="3">DSM 18569</strain>
    </source>
</reference>
<evidence type="ECO:0000313" key="3">
    <source>
        <dbReference type="Proteomes" id="UP000183947"/>
    </source>
</evidence>
<sequence>MKHFFSRGLLLLAATAACTHSADPIQPTPDYVEDGPCSVLPDPGPLGWQHEPHTLFRQQPALNPTNAEEVAYVAFVTDTMGIDRSGLYKESLRTRQVTRLNQSATYNRLHWSSRGDLLFLNQGRLWRITATGDSLRQVPGLPGSIGTFALSPDGRQLAYTVAGGTYQAAALWLTPLAGGTPRLLATPGYWPQLTLAWAADGQRLAFGAYPVGTGATPNLPHTLCTLHVGTGTFAAAPAPLPFPVQSLQWHPNGTDVFWAGGRHLYREPLANGAARQQLREGCQTRSFQSVGPVPGQPRLLVLRINSSAPTPGLLKQETVLETMSYDGQQVLQVSP</sequence>
<dbReference type="SUPFAM" id="SSF69322">
    <property type="entry name" value="Tricorn protease domain 2"/>
    <property type="match status" value="1"/>
</dbReference>
<evidence type="ECO:0000313" key="2">
    <source>
        <dbReference type="EMBL" id="SHK56704.1"/>
    </source>
</evidence>
<protein>
    <submittedName>
        <fullName evidence="2">WD40-like Beta Propeller Repeat</fullName>
    </submittedName>
</protein>
<dbReference type="EMBL" id="FRAS01000004">
    <property type="protein sequence ID" value="SHK56704.1"/>
    <property type="molecule type" value="Genomic_DNA"/>
</dbReference>
<keyword evidence="3" id="KW-1185">Reference proteome</keyword>
<name>A0A1M6TIG2_9BACT</name>
<dbReference type="Pfam" id="PF07676">
    <property type="entry name" value="PD40"/>
    <property type="match status" value="1"/>
</dbReference>
<evidence type="ECO:0000256" key="1">
    <source>
        <dbReference type="SAM" id="SignalP"/>
    </source>
</evidence>
<dbReference type="RefSeq" id="WP_073281981.1">
    <property type="nucleotide sequence ID" value="NZ_FRAS01000004.1"/>
</dbReference>
<dbReference type="OrthoDB" id="9794443at2"/>
<keyword evidence="1" id="KW-0732">Signal</keyword>
<feature type="signal peptide" evidence="1">
    <location>
        <begin position="1"/>
        <end position="21"/>
    </location>
</feature>
<organism evidence="2 3">
    <name type="scientific">Hymenobacter psychrotolerans DSM 18569</name>
    <dbReference type="NCBI Taxonomy" id="1121959"/>
    <lineage>
        <taxon>Bacteria</taxon>
        <taxon>Pseudomonadati</taxon>
        <taxon>Bacteroidota</taxon>
        <taxon>Cytophagia</taxon>
        <taxon>Cytophagales</taxon>
        <taxon>Hymenobacteraceae</taxon>
        <taxon>Hymenobacter</taxon>
    </lineage>
</organism>
<gene>
    <name evidence="2" type="ORF">SAMN02746009_01127</name>
</gene>
<dbReference type="Proteomes" id="UP000183947">
    <property type="component" value="Unassembled WGS sequence"/>
</dbReference>
<accession>A0A1M6TIG2</accession>
<dbReference type="AlphaFoldDB" id="A0A1M6TIG2"/>
<dbReference type="InterPro" id="IPR011042">
    <property type="entry name" value="6-blade_b-propeller_TolB-like"/>
</dbReference>
<dbReference type="STRING" id="1121959.SAMN02746009_01127"/>
<dbReference type="InterPro" id="IPR011659">
    <property type="entry name" value="WD40"/>
</dbReference>
<proteinExistence type="predicted"/>
<dbReference type="Gene3D" id="2.120.10.30">
    <property type="entry name" value="TolB, C-terminal domain"/>
    <property type="match status" value="1"/>
</dbReference>
<dbReference type="PROSITE" id="PS51257">
    <property type="entry name" value="PROKAR_LIPOPROTEIN"/>
    <property type="match status" value="1"/>
</dbReference>
<feature type="chain" id="PRO_5013223477" evidence="1">
    <location>
        <begin position="22"/>
        <end position="335"/>
    </location>
</feature>